<dbReference type="EMBL" id="BAABLD010000002">
    <property type="protein sequence ID" value="GAA5158691.1"/>
    <property type="molecule type" value="Genomic_DNA"/>
</dbReference>
<dbReference type="Gene3D" id="3.40.980.10">
    <property type="entry name" value="MoaB/Mog-like domain"/>
    <property type="match status" value="1"/>
</dbReference>
<dbReference type="SMART" id="SM00852">
    <property type="entry name" value="MoCF_biosynth"/>
    <property type="match status" value="1"/>
</dbReference>
<sequence length="394" mass="41381">MLSFEAARDALLASATTISATESVPLTEAVGRILAADVVSAIDVPPADNSAMDGYAVRVAELGDGVLPVSQRIPAGSKAEPLQPGSVARIFTGAAIPPGADAVVMQERCEVDDAGVRVQAAPGVGENIRRRGEDIARGAVVLRAGERLSPAALGLAASIGIPRLTVYRRLRVATFFTGSELQEPGTPLAADHIYNSNQYMLAGLLAELGCEVISLGIVPDDLAATREALRKASRDSDLVLTCGGVSVGEEDHVKAAVEAEGALERWRVAIRPGKPLASGRIGETPFIGLPGNPVSSYVTFQMLVRPCLRRLQGMTDVLPRPLSLRAAFDWRKNVPVREFLRVRVDADGALQLFPNQGSAVLSSCAWAEGFVSNPPQTAIAKGDVVQFIPLGGLA</sequence>
<reference evidence="9" key="1">
    <citation type="journal article" date="2019" name="Int. J. Syst. Evol. Microbiol.">
        <title>The Global Catalogue of Microorganisms (GCM) 10K type strain sequencing project: providing services to taxonomists for standard genome sequencing and annotation.</title>
        <authorList>
            <consortium name="The Broad Institute Genomics Platform"/>
            <consortium name="The Broad Institute Genome Sequencing Center for Infectious Disease"/>
            <person name="Wu L."/>
            <person name="Ma J."/>
        </authorList>
    </citation>
    <scope>NUCLEOTIDE SEQUENCE [LARGE SCALE GENOMIC DNA]</scope>
    <source>
        <strain evidence="9">JCM 18715</strain>
    </source>
</reference>
<comment type="caution">
    <text evidence="8">The sequence shown here is derived from an EMBL/GenBank/DDBJ whole genome shotgun (WGS) entry which is preliminary data.</text>
</comment>
<evidence type="ECO:0000313" key="8">
    <source>
        <dbReference type="EMBL" id="GAA5158691.1"/>
    </source>
</evidence>
<dbReference type="CDD" id="cd00887">
    <property type="entry name" value="MoeA"/>
    <property type="match status" value="1"/>
</dbReference>
<dbReference type="SUPFAM" id="SSF63882">
    <property type="entry name" value="MoeA N-terminal region -like"/>
    <property type="match status" value="1"/>
</dbReference>
<keyword evidence="6" id="KW-0808">Transferase</keyword>
<evidence type="ECO:0000259" key="7">
    <source>
        <dbReference type="SMART" id="SM00852"/>
    </source>
</evidence>
<evidence type="ECO:0000256" key="1">
    <source>
        <dbReference type="ARBA" id="ARBA00002901"/>
    </source>
</evidence>
<comment type="function">
    <text evidence="1 6">Catalyzes the insertion of molybdate into adenylated molybdopterin with the concomitant release of AMP.</text>
</comment>
<comment type="pathway">
    <text evidence="2 6">Cofactor biosynthesis; molybdopterin biosynthesis.</text>
</comment>
<dbReference type="InterPro" id="IPR036425">
    <property type="entry name" value="MoaB/Mog-like_dom_sf"/>
</dbReference>
<gene>
    <name evidence="8" type="ORF">GCM10025770_03590</name>
</gene>
<keyword evidence="6" id="KW-0460">Magnesium</keyword>
<dbReference type="SUPFAM" id="SSF53218">
    <property type="entry name" value="Molybdenum cofactor biosynthesis proteins"/>
    <property type="match status" value="1"/>
</dbReference>
<proteinExistence type="inferred from homology"/>
<dbReference type="InterPro" id="IPR038987">
    <property type="entry name" value="MoeA-like"/>
</dbReference>
<dbReference type="NCBIfam" id="TIGR00177">
    <property type="entry name" value="molyb_syn"/>
    <property type="match status" value="1"/>
</dbReference>
<evidence type="ECO:0000256" key="4">
    <source>
        <dbReference type="ARBA" id="ARBA00023150"/>
    </source>
</evidence>
<dbReference type="Gene3D" id="2.170.190.11">
    <property type="entry name" value="Molybdopterin biosynthesis moea protein, domain 3"/>
    <property type="match status" value="1"/>
</dbReference>
<dbReference type="Gene3D" id="3.90.105.10">
    <property type="entry name" value="Molybdopterin biosynthesis moea protein, domain 2"/>
    <property type="match status" value="1"/>
</dbReference>
<evidence type="ECO:0000256" key="6">
    <source>
        <dbReference type="RuleBase" id="RU365090"/>
    </source>
</evidence>
<dbReference type="InterPro" id="IPR001453">
    <property type="entry name" value="MoaB/Mog_dom"/>
</dbReference>
<dbReference type="InterPro" id="IPR036688">
    <property type="entry name" value="MoeA_C_domain_IV_sf"/>
</dbReference>
<evidence type="ECO:0000313" key="9">
    <source>
        <dbReference type="Proteomes" id="UP001500547"/>
    </source>
</evidence>
<keyword evidence="4 6" id="KW-0501">Molybdenum cofactor biosynthesis</keyword>
<organism evidence="8 9">
    <name type="scientific">Viridibacterium curvum</name>
    <dbReference type="NCBI Taxonomy" id="1101404"/>
    <lineage>
        <taxon>Bacteria</taxon>
        <taxon>Pseudomonadati</taxon>
        <taxon>Pseudomonadota</taxon>
        <taxon>Betaproteobacteria</taxon>
        <taxon>Rhodocyclales</taxon>
        <taxon>Rhodocyclaceae</taxon>
        <taxon>Viridibacterium</taxon>
    </lineage>
</organism>
<dbReference type="EC" id="2.10.1.1" evidence="6"/>
<keyword evidence="9" id="KW-1185">Reference proteome</keyword>
<keyword evidence="6" id="KW-0500">Molybdenum</keyword>
<evidence type="ECO:0000256" key="3">
    <source>
        <dbReference type="ARBA" id="ARBA00010763"/>
    </source>
</evidence>
<dbReference type="PANTHER" id="PTHR10192:SF5">
    <property type="entry name" value="GEPHYRIN"/>
    <property type="match status" value="1"/>
</dbReference>
<dbReference type="RefSeq" id="WP_345531116.1">
    <property type="nucleotide sequence ID" value="NZ_BAABLD010000002.1"/>
</dbReference>
<dbReference type="Pfam" id="PF00994">
    <property type="entry name" value="MoCF_biosynth"/>
    <property type="match status" value="1"/>
</dbReference>
<dbReference type="PANTHER" id="PTHR10192">
    <property type="entry name" value="MOLYBDOPTERIN BIOSYNTHESIS PROTEIN"/>
    <property type="match status" value="1"/>
</dbReference>
<dbReference type="Pfam" id="PF03453">
    <property type="entry name" value="MoeA_N"/>
    <property type="match status" value="1"/>
</dbReference>
<dbReference type="InterPro" id="IPR005111">
    <property type="entry name" value="MoeA_C_domain_IV"/>
</dbReference>
<comment type="cofactor">
    <cofactor evidence="6">
        <name>Mg(2+)</name>
        <dbReference type="ChEBI" id="CHEBI:18420"/>
    </cofactor>
</comment>
<evidence type="ECO:0000256" key="2">
    <source>
        <dbReference type="ARBA" id="ARBA00005046"/>
    </source>
</evidence>
<keyword evidence="6" id="KW-0479">Metal-binding</keyword>
<dbReference type="Proteomes" id="UP001500547">
    <property type="component" value="Unassembled WGS sequence"/>
</dbReference>
<protein>
    <recommendedName>
        <fullName evidence="6">Molybdopterin molybdenumtransferase</fullName>
        <ecNumber evidence="6">2.10.1.1</ecNumber>
    </recommendedName>
</protein>
<accession>A0ABP9Q9T6</accession>
<name>A0ABP9Q9T6_9RHOO</name>
<dbReference type="InterPro" id="IPR036135">
    <property type="entry name" value="MoeA_linker/N_sf"/>
</dbReference>
<evidence type="ECO:0000256" key="5">
    <source>
        <dbReference type="ARBA" id="ARBA00047317"/>
    </source>
</evidence>
<feature type="domain" description="MoaB/Mog" evidence="7">
    <location>
        <begin position="173"/>
        <end position="310"/>
    </location>
</feature>
<dbReference type="InterPro" id="IPR005110">
    <property type="entry name" value="MoeA_linker/N"/>
</dbReference>
<dbReference type="Gene3D" id="2.40.340.10">
    <property type="entry name" value="MoeA, C-terminal, domain IV"/>
    <property type="match status" value="1"/>
</dbReference>
<comment type="similarity">
    <text evidence="3 6">Belongs to the MoeA family.</text>
</comment>
<comment type="catalytic activity">
    <reaction evidence="5">
        <text>adenylyl-molybdopterin + molybdate = Mo-molybdopterin + AMP + H(+)</text>
        <dbReference type="Rhea" id="RHEA:35047"/>
        <dbReference type="ChEBI" id="CHEBI:15378"/>
        <dbReference type="ChEBI" id="CHEBI:36264"/>
        <dbReference type="ChEBI" id="CHEBI:62727"/>
        <dbReference type="ChEBI" id="CHEBI:71302"/>
        <dbReference type="ChEBI" id="CHEBI:456215"/>
        <dbReference type="EC" id="2.10.1.1"/>
    </reaction>
</comment>
<dbReference type="NCBIfam" id="NF045515">
    <property type="entry name" value="Glp_gephyrin"/>
    <property type="match status" value="1"/>
</dbReference>
<dbReference type="Pfam" id="PF03454">
    <property type="entry name" value="MoeA_C"/>
    <property type="match status" value="1"/>
</dbReference>
<dbReference type="SUPFAM" id="SSF63867">
    <property type="entry name" value="MoeA C-terminal domain-like"/>
    <property type="match status" value="1"/>
</dbReference>